<evidence type="ECO:0000313" key="2">
    <source>
        <dbReference type="EMBL" id="EDW43709.1"/>
    </source>
</evidence>
<organism evidence="3">
    <name type="scientific">Drosophila sechellia</name>
    <name type="common">Fruit fly</name>
    <dbReference type="NCBI Taxonomy" id="7238"/>
    <lineage>
        <taxon>Eukaryota</taxon>
        <taxon>Metazoa</taxon>
        <taxon>Ecdysozoa</taxon>
        <taxon>Arthropoda</taxon>
        <taxon>Hexapoda</taxon>
        <taxon>Insecta</taxon>
        <taxon>Pterygota</taxon>
        <taxon>Neoptera</taxon>
        <taxon>Endopterygota</taxon>
        <taxon>Diptera</taxon>
        <taxon>Brachycera</taxon>
        <taxon>Muscomorpha</taxon>
        <taxon>Ephydroidea</taxon>
        <taxon>Drosophilidae</taxon>
        <taxon>Drosophila</taxon>
        <taxon>Sophophora</taxon>
    </lineage>
</organism>
<dbReference type="AlphaFoldDB" id="B4I928"/>
<dbReference type="Proteomes" id="UP000001292">
    <property type="component" value="Unassembled WGS sequence"/>
</dbReference>
<feature type="chain" id="PRO_5013062143" evidence="1">
    <location>
        <begin position="16"/>
        <end position="60"/>
    </location>
</feature>
<protein>
    <submittedName>
        <fullName evidence="2">GM19070</fullName>
    </submittedName>
</protein>
<gene>
    <name evidence="2" type="primary">Dsec\GM19070</name>
    <name evidence="2" type="ORF">Dsec_GM19070</name>
</gene>
<proteinExistence type="predicted"/>
<name>B4I928_DROSE</name>
<reference evidence="2 3" key="1">
    <citation type="journal article" date="2007" name="Nature">
        <title>Evolution of genes and genomes on the Drosophila phylogeny.</title>
        <authorList>
            <consortium name="Drosophila 12 Genomes Consortium"/>
            <person name="Clark A.G."/>
            <person name="Eisen M.B."/>
            <person name="Smith D.R."/>
            <person name="Bergman C.M."/>
            <person name="Oliver B."/>
            <person name="Markow T.A."/>
            <person name="Kaufman T.C."/>
            <person name="Kellis M."/>
            <person name="Gelbart W."/>
            <person name="Iyer V.N."/>
            <person name="Pollard D.A."/>
            <person name="Sackton T.B."/>
            <person name="Larracuente A.M."/>
            <person name="Singh N.D."/>
            <person name="Abad J.P."/>
            <person name="Abt D.N."/>
            <person name="Adryan B."/>
            <person name="Aguade M."/>
            <person name="Akashi H."/>
            <person name="Anderson W.W."/>
            <person name="Aquadro C.F."/>
            <person name="Ardell D.H."/>
            <person name="Arguello R."/>
            <person name="Artieri C.G."/>
            <person name="Barbash D.A."/>
            <person name="Barker D."/>
            <person name="Barsanti P."/>
            <person name="Batterham P."/>
            <person name="Batzoglou S."/>
            <person name="Begun D."/>
            <person name="Bhutkar A."/>
            <person name="Blanco E."/>
            <person name="Bosak S.A."/>
            <person name="Bradley R.K."/>
            <person name="Brand A.D."/>
            <person name="Brent M.R."/>
            <person name="Brooks A.N."/>
            <person name="Brown R.H."/>
            <person name="Butlin R.K."/>
            <person name="Caggese C."/>
            <person name="Calvi B.R."/>
            <person name="Bernardo de Carvalho A."/>
            <person name="Caspi A."/>
            <person name="Castrezana S."/>
            <person name="Celniker S.E."/>
            <person name="Chang J.L."/>
            <person name="Chapple C."/>
            <person name="Chatterji S."/>
            <person name="Chinwalla A."/>
            <person name="Civetta A."/>
            <person name="Clifton S.W."/>
            <person name="Comeron J.M."/>
            <person name="Costello J.C."/>
            <person name="Coyne J.A."/>
            <person name="Daub J."/>
            <person name="David R.G."/>
            <person name="Delcher A.L."/>
            <person name="Delehaunty K."/>
            <person name="Do C.B."/>
            <person name="Ebling H."/>
            <person name="Edwards K."/>
            <person name="Eickbush T."/>
            <person name="Evans J.D."/>
            <person name="Filipski A."/>
            <person name="Findeiss S."/>
            <person name="Freyhult E."/>
            <person name="Fulton L."/>
            <person name="Fulton R."/>
            <person name="Garcia A.C."/>
            <person name="Gardiner A."/>
            <person name="Garfield D.A."/>
            <person name="Garvin B.E."/>
            <person name="Gibson G."/>
            <person name="Gilbert D."/>
            <person name="Gnerre S."/>
            <person name="Godfrey J."/>
            <person name="Good R."/>
            <person name="Gotea V."/>
            <person name="Gravely B."/>
            <person name="Greenberg A.J."/>
            <person name="Griffiths-Jones S."/>
            <person name="Gross S."/>
            <person name="Guigo R."/>
            <person name="Gustafson E.A."/>
            <person name="Haerty W."/>
            <person name="Hahn M.W."/>
            <person name="Halligan D.L."/>
            <person name="Halpern A.L."/>
            <person name="Halter G.M."/>
            <person name="Han M.V."/>
            <person name="Heger A."/>
            <person name="Hillier L."/>
            <person name="Hinrichs A.S."/>
            <person name="Holmes I."/>
            <person name="Hoskins R.A."/>
            <person name="Hubisz M.J."/>
            <person name="Hultmark D."/>
            <person name="Huntley M.A."/>
            <person name="Jaffe D.B."/>
            <person name="Jagadeeshan S."/>
            <person name="Jeck W.R."/>
            <person name="Johnson J."/>
            <person name="Jones C.D."/>
            <person name="Jordan W.C."/>
            <person name="Karpen G.H."/>
            <person name="Kataoka E."/>
            <person name="Keightley P.D."/>
            <person name="Kheradpour P."/>
            <person name="Kirkness E.F."/>
            <person name="Koerich L.B."/>
            <person name="Kristiansen K."/>
            <person name="Kudrna D."/>
            <person name="Kulathinal R.J."/>
            <person name="Kumar S."/>
            <person name="Kwok R."/>
            <person name="Lander E."/>
            <person name="Langley C.H."/>
            <person name="Lapoint R."/>
            <person name="Lazzaro B.P."/>
            <person name="Lee S.J."/>
            <person name="Levesque L."/>
            <person name="Li R."/>
            <person name="Lin C.F."/>
            <person name="Lin M.F."/>
            <person name="Lindblad-Toh K."/>
            <person name="Llopart A."/>
            <person name="Long M."/>
            <person name="Low L."/>
            <person name="Lozovsky E."/>
            <person name="Lu J."/>
            <person name="Luo M."/>
            <person name="Machado C.A."/>
            <person name="Makalowski W."/>
            <person name="Marzo M."/>
            <person name="Matsuda M."/>
            <person name="Matzkin L."/>
            <person name="McAllister B."/>
            <person name="McBride C.S."/>
            <person name="McKernan B."/>
            <person name="McKernan K."/>
            <person name="Mendez-Lago M."/>
            <person name="Minx P."/>
            <person name="Mollenhauer M.U."/>
            <person name="Montooth K."/>
            <person name="Mount S.M."/>
            <person name="Mu X."/>
            <person name="Myers E."/>
            <person name="Negre B."/>
            <person name="Newfeld S."/>
            <person name="Nielsen R."/>
            <person name="Noor M.A."/>
            <person name="O'Grady P."/>
            <person name="Pachter L."/>
            <person name="Papaceit M."/>
            <person name="Parisi M.J."/>
            <person name="Parisi M."/>
            <person name="Parts L."/>
            <person name="Pedersen J.S."/>
            <person name="Pesole G."/>
            <person name="Phillippy A.M."/>
            <person name="Ponting C.P."/>
            <person name="Pop M."/>
            <person name="Porcelli D."/>
            <person name="Powell J.R."/>
            <person name="Prohaska S."/>
            <person name="Pruitt K."/>
            <person name="Puig M."/>
            <person name="Quesneville H."/>
            <person name="Ram K.R."/>
            <person name="Rand D."/>
            <person name="Rasmussen M.D."/>
            <person name="Reed L.K."/>
            <person name="Reenan R."/>
            <person name="Reily A."/>
            <person name="Remington K.A."/>
            <person name="Rieger T.T."/>
            <person name="Ritchie M.G."/>
            <person name="Robin C."/>
            <person name="Rogers Y.H."/>
            <person name="Rohde C."/>
            <person name="Rozas J."/>
            <person name="Rubenfield M.J."/>
            <person name="Ruiz A."/>
            <person name="Russo S."/>
            <person name="Salzberg S.L."/>
            <person name="Sanchez-Gracia A."/>
            <person name="Saranga D.J."/>
            <person name="Sato H."/>
            <person name="Schaeffer S.W."/>
            <person name="Schatz M.C."/>
            <person name="Schlenke T."/>
            <person name="Schwartz R."/>
            <person name="Segarra C."/>
            <person name="Singh R.S."/>
            <person name="Sirot L."/>
            <person name="Sirota M."/>
            <person name="Sisneros N.B."/>
            <person name="Smith C.D."/>
            <person name="Smith T.F."/>
            <person name="Spieth J."/>
            <person name="Stage D.E."/>
            <person name="Stark A."/>
            <person name="Stephan W."/>
            <person name="Strausberg R.L."/>
            <person name="Strempel S."/>
            <person name="Sturgill D."/>
            <person name="Sutton G."/>
            <person name="Sutton G.G."/>
            <person name="Tao W."/>
            <person name="Teichmann S."/>
            <person name="Tobari Y.N."/>
            <person name="Tomimura Y."/>
            <person name="Tsolas J.M."/>
            <person name="Valente V.L."/>
            <person name="Venter E."/>
            <person name="Venter J.C."/>
            <person name="Vicario S."/>
            <person name="Vieira F.G."/>
            <person name="Vilella A.J."/>
            <person name="Villasante A."/>
            <person name="Walenz B."/>
            <person name="Wang J."/>
            <person name="Wasserman M."/>
            <person name="Watts T."/>
            <person name="Wilson D."/>
            <person name="Wilson R.K."/>
            <person name="Wing R.A."/>
            <person name="Wolfner M.F."/>
            <person name="Wong A."/>
            <person name="Wong G.K."/>
            <person name="Wu C.I."/>
            <person name="Wu G."/>
            <person name="Yamamoto D."/>
            <person name="Yang H.P."/>
            <person name="Yang S.P."/>
            <person name="Yorke J.A."/>
            <person name="Yoshida K."/>
            <person name="Zdobnov E."/>
            <person name="Zhang P."/>
            <person name="Zhang Y."/>
            <person name="Zimin A.V."/>
            <person name="Baldwin J."/>
            <person name="Abdouelleil A."/>
            <person name="Abdulkadir J."/>
            <person name="Abebe A."/>
            <person name="Abera B."/>
            <person name="Abreu J."/>
            <person name="Acer S.C."/>
            <person name="Aftuck L."/>
            <person name="Alexander A."/>
            <person name="An P."/>
            <person name="Anderson E."/>
            <person name="Anderson S."/>
            <person name="Arachi H."/>
            <person name="Azer M."/>
            <person name="Bachantsang P."/>
            <person name="Barry A."/>
            <person name="Bayul T."/>
            <person name="Berlin A."/>
            <person name="Bessette D."/>
            <person name="Bloom T."/>
            <person name="Blye J."/>
            <person name="Boguslavskiy L."/>
            <person name="Bonnet C."/>
            <person name="Boukhgalter B."/>
            <person name="Bourzgui I."/>
            <person name="Brown A."/>
            <person name="Cahill P."/>
            <person name="Channer S."/>
            <person name="Cheshatsang Y."/>
            <person name="Chuda L."/>
            <person name="Citroen M."/>
            <person name="Collymore A."/>
            <person name="Cooke P."/>
            <person name="Costello M."/>
            <person name="D'Aco K."/>
            <person name="Daza R."/>
            <person name="De Haan G."/>
            <person name="DeGray S."/>
            <person name="DeMaso C."/>
            <person name="Dhargay N."/>
            <person name="Dooley K."/>
            <person name="Dooley E."/>
            <person name="Doricent M."/>
            <person name="Dorje P."/>
            <person name="Dorjee K."/>
            <person name="Dupes A."/>
            <person name="Elong R."/>
            <person name="Falk J."/>
            <person name="Farina A."/>
            <person name="Faro S."/>
            <person name="Ferguson D."/>
            <person name="Fisher S."/>
            <person name="Foley C.D."/>
            <person name="Franke A."/>
            <person name="Friedrich D."/>
            <person name="Gadbois L."/>
            <person name="Gearin G."/>
            <person name="Gearin C.R."/>
            <person name="Giannoukos G."/>
            <person name="Goode T."/>
            <person name="Graham J."/>
            <person name="Grandbois E."/>
            <person name="Grewal S."/>
            <person name="Gyaltsen K."/>
            <person name="Hafez N."/>
            <person name="Hagos B."/>
            <person name="Hall J."/>
            <person name="Henson C."/>
            <person name="Hollinger A."/>
            <person name="Honan T."/>
            <person name="Huard M.D."/>
            <person name="Hughes L."/>
            <person name="Hurhula B."/>
            <person name="Husby M.E."/>
            <person name="Kamat A."/>
            <person name="Kanga B."/>
            <person name="Kashin S."/>
            <person name="Khazanovich D."/>
            <person name="Kisner P."/>
            <person name="Lance K."/>
            <person name="Lara M."/>
            <person name="Lee W."/>
            <person name="Lennon N."/>
            <person name="Letendre F."/>
            <person name="LeVine R."/>
            <person name="Lipovsky A."/>
            <person name="Liu X."/>
            <person name="Liu J."/>
            <person name="Liu S."/>
            <person name="Lokyitsang T."/>
            <person name="Lokyitsang Y."/>
            <person name="Lubonja R."/>
            <person name="Lui A."/>
            <person name="MacDonald P."/>
            <person name="Magnisalis V."/>
            <person name="Maru K."/>
            <person name="Matthews C."/>
            <person name="McCusker W."/>
            <person name="McDonough S."/>
            <person name="Mehta T."/>
            <person name="Meldrim J."/>
            <person name="Meneus L."/>
            <person name="Mihai O."/>
            <person name="Mihalev A."/>
            <person name="Mihova T."/>
            <person name="Mittelman R."/>
            <person name="Mlenga V."/>
            <person name="Montmayeur A."/>
            <person name="Mulrain L."/>
            <person name="Navidi A."/>
            <person name="Naylor J."/>
            <person name="Negash T."/>
            <person name="Nguyen T."/>
            <person name="Nguyen N."/>
            <person name="Nicol R."/>
            <person name="Norbu C."/>
            <person name="Norbu N."/>
            <person name="Novod N."/>
            <person name="O'Neill B."/>
            <person name="Osman S."/>
            <person name="Markiewicz E."/>
            <person name="Oyono O.L."/>
            <person name="Patti C."/>
            <person name="Phunkhang P."/>
            <person name="Pierre F."/>
            <person name="Priest M."/>
            <person name="Raghuraman S."/>
            <person name="Rege F."/>
            <person name="Reyes R."/>
            <person name="Rise C."/>
            <person name="Rogov P."/>
            <person name="Ross K."/>
            <person name="Ryan E."/>
            <person name="Settipalli S."/>
            <person name="Shea T."/>
            <person name="Sherpa N."/>
            <person name="Shi L."/>
            <person name="Shih D."/>
            <person name="Sparrow T."/>
            <person name="Spaulding J."/>
            <person name="Stalker J."/>
            <person name="Stange-Thomann N."/>
            <person name="Stavropoulos S."/>
            <person name="Stone C."/>
            <person name="Strader C."/>
            <person name="Tesfaye S."/>
            <person name="Thomson T."/>
            <person name="Thoulutsang Y."/>
            <person name="Thoulutsang D."/>
            <person name="Topham K."/>
            <person name="Topping I."/>
            <person name="Tsamla T."/>
            <person name="Vassiliev H."/>
            <person name="Vo A."/>
            <person name="Wangchuk T."/>
            <person name="Wangdi T."/>
            <person name="Weiand M."/>
            <person name="Wilkinson J."/>
            <person name="Wilson A."/>
            <person name="Yadav S."/>
            <person name="Young G."/>
            <person name="Yu Q."/>
            <person name="Zembek L."/>
            <person name="Zhong D."/>
            <person name="Zimmer A."/>
            <person name="Zwirko Z."/>
            <person name="Jaffe D.B."/>
            <person name="Alvarez P."/>
            <person name="Brockman W."/>
            <person name="Butler J."/>
            <person name="Chin C."/>
            <person name="Gnerre S."/>
            <person name="Grabherr M."/>
            <person name="Kleber M."/>
            <person name="Mauceli E."/>
            <person name="MacCallum I."/>
        </authorList>
    </citation>
    <scope>NUCLEOTIDE SEQUENCE [LARGE SCALE GENOMIC DNA]</scope>
    <source>
        <strain evidence="3">Rob3c / Tucson 14021-0248.25</strain>
    </source>
</reference>
<evidence type="ECO:0000256" key="1">
    <source>
        <dbReference type="SAM" id="SignalP"/>
    </source>
</evidence>
<keyword evidence="3" id="KW-1185">Reference proteome</keyword>
<dbReference type="HOGENOM" id="CLU_2944154_0_0_1"/>
<accession>B4I928</accession>
<dbReference type="EMBL" id="CH480825">
    <property type="protein sequence ID" value="EDW43709.1"/>
    <property type="molecule type" value="Genomic_DNA"/>
</dbReference>
<evidence type="ECO:0000313" key="3">
    <source>
        <dbReference type="Proteomes" id="UP000001292"/>
    </source>
</evidence>
<dbReference type="PhylomeDB" id="B4I928"/>
<keyword evidence="1" id="KW-0732">Signal</keyword>
<sequence>MWFFCLALILGCAAGEYSEVRVVQEVDNFLESPHYLKNDEIGDSSASWPRITPTWHRPIQ</sequence>
<feature type="signal peptide" evidence="1">
    <location>
        <begin position="1"/>
        <end position="15"/>
    </location>
</feature>